<organism evidence="1 2">
    <name type="scientific">Colocasia esculenta</name>
    <name type="common">Wild taro</name>
    <name type="synonym">Arum esculentum</name>
    <dbReference type="NCBI Taxonomy" id="4460"/>
    <lineage>
        <taxon>Eukaryota</taxon>
        <taxon>Viridiplantae</taxon>
        <taxon>Streptophyta</taxon>
        <taxon>Embryophyta</taxon>
        <taxon>Tracheophyta</taxon>
        <taxon>Spermatophyta</taxon>
        <taxon>Magnoliopsida</taxon>
        <taxon>Liliopsida</taxon>
        <taxon>Araceae</taxon>
        <taxon>Aroideae</taxon>
        <taxon>Colocasieae</taxon>
        <taxon>Colocasia</taxon>
    </lineage>
</organism>
<proteinExistence type="predicted"/>
<sequence>MVKKAQLLEDVTDFTYHINGRIVMKEQASSSSSRPTNSKKQLFNIIEGPSHEGKPKIATPFTPNKTNCKHCDKPSHNADKYWRKVSACLQELDVKPSCRQDLQSAASDLAVNILEWPDTAVKFFSAEQSINSSIMLGLVGDTPLEETVESNSERGE</sequence>
<comment type="caution">
    <text evidence="1">The sequence shown here is derived from an EMBL/GenBank/DDBJ whole genome shotgun (WGS) entry which is preliminary data.</text>
</comment>
<dbReference type="AlphaFoldDB" id="A0A843X3E2"/>
<evidence type="ECO:0000313" key="1">
    <source>
        <dbReference type="EMBL" id="MQM14188.1"/>
    </source>
</evidence>
<gene>
    <name evidence="1" type="ORF">Taro_047118</name>
</gene>
<name>A0A843X3E2_COLES</name>
<protein>
    <submittedName>
        <fullName evidence="1">Uncharacterized protein</fullName>
    </submittedName>
</protein>
<dbReference type="Proteomes" id="UP000652761">
    <property type="component" value="Unassembled WGS sequence"/>
</dbReference>
<accession>A0A843X3E2</accession>
<evidence type="ECO:0000313" key="2">
    <source>
        <dbReference type="Proteomes" id="UP000652761"/>
    </source>
</evidence>
<dbReference type="OrthoDB" id="1618066at2759"/>
<keyword evidence="2" id="KW-1185">Reference proteome</keyword>
<reference evidence="1" key="1">
    <citation type="submission" date="2017-07" db="EMBL/GenBank/DDBJ databases">
        <title>Taro Niue Genome Assembly and Annotation.</title>
        <authorList>
            <person name="Atibalentja N."/>
            <person name="Keating K."/>
            <person name="Fields C.J."/>
        </authorList>
    </citation>
    <scope>NUCLEOTIDE SEQUENCE</scope>
    <source>
        <strain evidence="1">Niue_2</strain>
        <tissue evidence="1">Leaf</tissue>
    </source>
</reference>
<dbReference type="EMBL" id="NMUH01005996">
    <property type="protein sequence ID" value="MQM14188.1"/>
    <property type="molecule type" value="Genomic_DNA"/>
</dbReference>